<sequence length="145" mass="17100">MASRRRHSRGLSMTSKDLPRMRRLQKSPRLFEMANHCNHVDEHDIGQLLEGVHEELTNKGLEQKRIAEEEAREKETAGEDEYPRKFTVKCLAEDSVDLKKLLKIFENMYSNTKRFSLIKRNVHSDLSAYKQIYDEKRNKPSGTYF</sequence>
<evidence type="ECO:0000256" key="1">
    <source>
        <dbReference type="SAM" id="MobiDB-lite"/>
    </source>
</evidence>
<name>A0A7J7VQT3_RHIFE</name>
<proteinExistence type="predicted"/>
<feature type="region of interest" description="Disordered" evidence="1">
    <location>
        <begin position="1"/>
        <end position="20"/>
    </location>
</feature>
<evidence type="ECO:0000313" key="2">
    <source>
        <dbReference type="EMBL" id="KAF6327509.1"/>
    </source>
</evidence>
<dbReference type="EMBL" id="JACAGC010000012">
    <property type="protein sequence ID" value="KAF6327509.1"/>
    <property type="molecule type" value="Genomic_DNA"/>
</dbReference>
<accession>A0A7J7VQT3</accession>
<gene>
    <name evidence="2" type="ORF">mRhiFer1_008233</name>
</gene>
<comment type="caution">
    <text evidence="2">The sequence shown here is derived from an EMBL/GenBank/DDBJ whole genome shotgun (WGS) entry which is preliminary data.</text>
</comment>
<dbReference type="Proteomes" id="UP000585614">
    <property type="component" value="Unassembled WGS sequence"/>
</dbReference>
<dbReference type="AlphaFoldDB" id="A0A7J7VQT3"/>
<evidence type="ECO:0000313" key="3">
    <source>
        <dbReference type="Proteomes" id="UP000585614"/>
    </source>
</evidence>
<protein>
    <submittedName>
        <fullName evidence="2">Uncharacterized protein</fullName>
    </submittedName>
</protein>
<reference evidence="2 3" key="1">
    <citation type="journal article" date="2020" name="Nature">
        <title>Six reference-quality genomes reveal evolution of bat adaptations.</title>
        <authorList>
            <person name="Jebb D."/>
            <person name="Huang Z."/>
            <person name="Pippel M."/>
            <person name="Hughes G.M."/>
            <person name="Lavrichenko K."/>
            <person name="Devanna P."/>
            <person name="Winkler S."/>
            <person name="Jermiin L.S."/>
            <person name="Skirmuntt E.C."/>
            <person name="Katzourakis A."/>
            <person name="Burkitt-Gray L."/>
            <person name="Ray D.A."/>
            <person name="Sullivan K.A.M."/>
            <person name="Roscito J.G."/>
            <person name="Kirilenko B.M."/>
            <person name="Davalos L.M."/>
            <person name="Corthals A.P."/>
            <person name="Power M.L."/>
            <person name="Jones G."/>
            <person name="Ransome R.D."/>
            <person name="Dechmann D.K.N."/>
            <person name="Locatelli A.G."/>
            <person name="Puechmaille S.J."/>
            <person name="Fedrigo O."/>
            <person name="Jarvis E.D."/>
            <person name="Hiller M."/>
            <person name="Vernes S.C."/>
            <person name="Myers E.W."/>
            <person name="Teeling E.C."/>
        </authorList>
    </citation>
    <scope>NUCLEOTIDE SEQUENCE [LARGE SCALE GENOMIC DNA]</scope>
    <source>
        <strain evidence="2">MRhiFer1</strain>
        <tissue evidence="2">Lung</tissue>
    </source>
</reference>
<organism evidence="2 3">
    <name type="scientific">Rhinolophus ferrumequinum</name>
    <name type="common">Greater horseshoe bat</name>
    <dbReference type="NCBI Taxonomy" id="59479"/>
    <lineage>
        <taxon>Eukaryota</taxon>
        <taxon>Metazoa</taxon>
        <taxon>Chordata</taxon>
        <taxon>Craniata</taxon>
        <taxon>Vertebrata</taxon>
        <taxon>Euteleostomi</taxon>
        <taxon>Mammalia</taxon>
        <taxon>Eutheria</taxon>
        <taxon>Laurasiatheria</taxon>
        <taxon>Chiroptera</taxon>
        <taxon>Yinpterochiroptera</taxon>
        <taxon>Rhinolophoidea</taxon>
        <taxon>Rhinolophidae</taxon>
        <taxon>Rhinolophinae</taxon>
        <taxon>Rhinolophus</taxon>
    </lineage>
</organism>